<evidence type="ECO:0000256" key="10">
    <source>
        <dbReference type="HAMAP-Rule" id="MF_01500"/>
    </source>
</evidence>
<keyword evidence="9 10" id="KW-0472">Membrane</keyword>
<dbReference type="GO" id="GO:0030269">
    <property type="term" value="F:tetrahydromethanopterin S-methyltransferase activity"/>
    <property type="evidence" value="ECO:0007669"/>
    <property type="project" value="UniProtKB-UniRule"/>
</dbReference>
<feature type="transmembrane region" description="Helical" evidence="10">
    <location>
        <begin position="51"/>
        <end position="73"/>
    </location>
</feature>
<dbReference type="UniPathway" id="UPA00640">
    <property type="reaction ID" value="UER00698"/>
</dbReference>
<evidence type="ECO:0000256" key="6">
    <source>
        <dbReference type="ARBA" id="ARBA00022967"/>
    </source>
</evidence>
<dbReference type="HAMAP" id="MF_01500">
    <property type="entry name" value="MtrG"/>
    <property type="match status" value="1"/>
</dbReference>
<dbReference type="SMR" id="A0A832WNY3"/>
<dbReference type="PIRSF" id="PIRSF006500">
    <property type="entry name" value="MtrG"/>
    <property type="match status" value="1"/>
</dbReference>
<keyword evidence="2 10" id="KW-0554">One-carbon metabolism</keyword>
<dbReference type="Proteomes" id="UP000619545">
    <property type="component" value="Unassembled WGS sequence"/>
</dbReference>
<evidence type="ECO:0000256" key="5">
    <source>
        <dbReference type="ARBA" id="ARBA00022692"/>
    </source>
</evidence>
<dbReference type="OMA" id="IMDPADY"/>
<dbReference type="Pfam" id="PF04210">
    <property type="entry name" value="MtrG"/>
    <property type="match status" value="1"/>
</dbReference>
<keyword evidence="4 10" id="KW-0808">Transferase</keyword>
<comment type="function">
    <text evidence="10">Part of a complex that catalyzes the formation of methyl-coenzyme M and tetrahydromethanopterin from coenzyme M and methyl-tetrahydromethanopterin. This is an energy-conserving, sodium-ion translocating step.</text>
</comment>
<comment type="similarity">
    <text evidence="10">Belongs to the MtrG family.</text>
</comment>
<proteinExistence type="inferred from homology"/>
<name>A0A832WNY3_9EURY</name>
<keyword evidence="5 10" id="KW-0812">Transmembrane</keyword>
<evidence type="ECO:0000313" key="11">
    <source>
        <dbReference type="EMBL" id="HII70114.1"/>
    </source>
</evidence>
<comment type="subcellular location">
    <subcellularLocation>
        <location evidence="10">Cell membrane</location>
        <topology evidence="10">Single-pass membrane protein</topology>
    </subcellularLocation>
</comment>
<comment type="subunit">
    <text evidence="10">The complex is composed of 8 subunits; MtrA, MtrB, MtrC, MtrD, MtrE, MtrF, MtrG and MtrH.</text>
</comment>
<organism evidence="11 12">
    <name type="scientific">Methanopyrus kandleri</name>
    <dbReference type="NCBI Taxonomy" id="2320"/>
    <lineage>
        <taxon>Archaea</taxon>
        <taxon>Methanobacteriati</taxon>
        <taxon>Methanobacteriota</taxon>
        <taxon>Methanomada group</taxon>
        <taxon>Methanopyri</taxon>
        <taxon>Methanopyrales</taxon>
        <taxon>Methanopyraceae</taxon>
        <taxon>Methanopyrus</taxon>
    </lineage>
</organism>
<dbReference type="GeneID" id="1476762"/>
<dbReference type="NCBIfam" id="TIGR01149">
    <property type="entry name" value="mtrG"/>
    <property type="match status" value="1"/>
</dbReference>
<keyword evidence="3 10" id="KW-0489">Methyltransferase</keyword>
<dbReference type="AlphaFoldDB" id="A0A832WNY3"/>
<dbReference type="EMBL" id="DUJS01000002">
    <property type="protein sequence ID" value="HII70114.1"/>
    <property type="molecule type" value="Genomic_DNA"/>
</dbReference>
<gene>
    <name evidence="10 11" type="primary">mtrG</name>
    <name evidence="11" type="ORF">HA336_02630</name>
</gene>
<dbReference type="InterPro" id="IPR005866">
    <property type="entry name" value="THM_MeTrfase_su_G"/>
</dbReference>
<keyword evidence="1 10" id="KW-1003">Cell membrane</keyword>
<comment type="caution">
    <text evidence="11">The sequence shown here is derived from an EMBL/GenBank/DDBJ whole genome shotgun (WGS) entry which is preliminary data.</text>
</comment>
<evidence type="ECO:0000256" key="2">
    <source>
        <dbReference type="ARBA" id="ARBA00022563"/>
    </source>
</evidence>
<comment type="pathway">
    <text evidence="10">One-carbon metabolism; methanogenesis from CO(2); methyl-coenzyme M from 5,10-methylene-5,6,7,8-tetrahydromethanopterin: step 2/2.</text>
</comment>
<accession>A0A832WNY3</accession>
<reference evidence="11" key="1">
    <citation type="journal article" date="2020" name="bioRxiv">
        <title>A rank-normalized archaeal taxonomy based on genome phylogeny resolves widespread incomplete and uneven classifications.</title>
        <authorList>
            <person name="Rinke C."/>
            <person name="Chuvochina M."/>
            <person name="Mussig A.J."/>
            <person name="Chaumeil P.-A."/>
            <person name="Waite D.W."/>
            <person name="Whitman W.B."/>
            <person name="Parks D.H."/>
            <person name="Hugenholtz P."/>
        </authorList>
    </citation>
    <scope>NUCLEOTIDE SEQUENCE</scope>
    <source>
        <strain evidence="11">UBA8853</strain>
    </source>
</reference>
<evidence type="ECO:0000313" key="12">
    <source>
        <dbReference type="Proteomes" id="UP000619545"/>
    </source>
</evidence>
<keyword evidence="7 10" id="KW-1133">Transmembrane helix</keyword>
<protein>
    <recommendedName>
        <fullName evidence="10">Tetrahydromethanopterin S-methyltransferase subunit G</fullName>
        <ecNumber evidence="10">7.2.1.4</ecNumber>
    </recommendedName>
    <alternativeName>
        <fullName evidence="10">N5-methyltetrahydromethanopterin--coenzyme M methyltransferase subunit G</fullName>
    </alternativeName>
</protein>
<keyword evidence="6 10" id="KW-1278">Translocase</keyword>
<evidence type="ECO:0000256" key="3">
    <source>
        <dbReference type="ARBA" id="ARBA00022603"/>
    </source>
</evidence>
<dbReference type="GO" id="GO:0032259">
    <property type="term" value="P:methylation"/>
    <property type="evidence" value="ECO:0007669"/>
    <property type="project" value="UniProtKB-KW"/>
</dbReference>
<dbReference type="GO" id="GO:0005886">
    <property type="term" value="C:plasma membrane"/>
    <property type="evidence" value="ECO:0007669"/>
    <property type="project" value="UniProtKB-SubCell"/>
</dbReference>
<evidence type="ECO:0000256" key="4">
    <source>
        <dbReference type="ARBA" id="ARBA00022679"/>
    </source>
</evidence>
<keyword evidence="8 10" id="KW-0484">Methanogenesis</keyword>
<evidence type="ECO:0000256" key="7">
    <source>
        <dbReference type="ARBA" id="ARBA00022989"/>
    </source>
</evidence>
<dbReference type="GO" id="GO:0019386">
    <property type="term" value="P:methanogenesis, from carbon dioxide"/>
    <property type="evidence" value="ECO:0007669"/>
    <property type="project" value="UniProtKB-UniRule"/>
</dbReference>
<evidence type="ECO:0000256" key="1">
    <source>
        <dbReference type="ARBA" id="ARBA00022475"/>
    </source>
</evidence>
<evidence type="ECO:0000256" key="8">
    <source>
        <dbReference type="ARBA" id="ARBA00022994"/>
    </source>
</evidence>
<dbReference type="EC" id="7.2.1.4" evidence="10"/>
<evidence type="ECO:0000256" key="9">
    <source>
        <dbReference type="ARBA" id="ARBA00023136"/>
    </source>
</evidence>
<dbReference type="RefSeq" id="WP_011019031.1">
    <property type="nucleotide sequence ID" value="NZ_DUJS01000002.1"/>
</dbReference>
<dbReference type="GO" id="GO:0006730">
    <property type="term" value="P:one-carbon metabolic process"/>
    <property type="evidence" value="ECO:0007669"/>
    <property type="project" value="UniProtKB-UniRule"/>
</dbReference>
<sequence length="74" mass="8674">MAEEESVPKMVAPEDDIREIHSRLDEIERRLDFVWGEVYQRFGKRIGRDIGILYGLVIGLYLCMLYILLGVAFR</sequence>
<comment type="catalytic activity">
    <reaction evidence="10">
        <text>5-methyl-5,6,7,8-tetrahydromethanopterin + coenzyme M + 2 Na(+)(in) = 5,6,7,8-tetrahydromethanopterin + methyl-coenzyme M + 2 Na(+)(out)</text>
        <dbReference type="Rhea" id="RHEA:53492"/>
        <dbReference type="ChEBI" id="CHEBI:29101"/>
        <dbReference type="ChEBI" id="CHEBI:58103"/>
        <dbReference type="ChEBI" id="CHEBI:58116"/>
        <dbReference type="ChEBI" id="CHEBI:58286"/>
        <dbReference type="ChEBI" id="CHEBI:58319"/>
        <dbReference type="EC" id="7.2.1.4"/>
    </reaction>
</comment>